<protein>
    <submittedName>
        <fullName evidence="3">Uncharacterized protein LOC125779144</fullName>
    </submittedName>
</protein>
<accession>A0ABM3K2N5</accession>
<dbReference type="GeneID" id="125779144"/>
<evidence type="ECO:0000313" key="2">
    <source>
        <dbReference type="Proteomes" id="UP001652620"/>
    </source>
</evidence>
<keyword evidence="1" id="KW-0472">Membrane</keyword>
<dbReference type="Pfam" id="PF07253">
    <property type="entry name" value="Gypsy"/>
    <property type="match status" value="1"/>
</dbReference>
<organism evidence="2 3">
    <name type="scientific">Bactrocera dorsalis</name>
    <name type="common">Oriental fruit fly</name>
    <name type="synonym">Dacus dorsalis</name>
    <dbReference type="NCBI Taxonomy" id="27457"/>
    <lineage>
        <taxon>Eukaryota</taxon>
        <taxon>Metazoa</taxon>
        <taxon>Ecdysozoa</taxon>
        <taxon>Arthropoda</taxon>
        <taxon>Hexapoda</taxon>
        <taxon>Insecta</taxon>
        <taxon>Pterygota</taxon>
        <taxon>Neoptera</taxon>
        <taxon>Endopterygota</taxon>
        <taxon>Diptera</taxon>
        <taxon>Brachycera</taxon>
        <taxon>Muscomorpha</taxon>
        <taxon>Tephritoidea</taxon>
        <taxon>Tephritidae</taxon>
        <taxon>Bactrocera</taxon>
        <taxon>Bactrocera</taxon>
    </lineage>
</organism>
<keyword evidence="1" id="KW-1133">Transmembrane helix</keyword>
<keyword evidence="1" id="KW-0812">Transmembrane</keyword>
<evidence type="ECO:0000256" key="1">
    <source>
        <dbReference type="SAM" id="Phobius"/>
    </source>
</evidence>
<gene>
    <name evidence="3" type="primary">LOC125779144</name>
</gene>
<dbReference type="InterPro" id="IPR009882">
    <property type="entry name" value="Gypsy"/>
</dbReference>
<dbReference type="RefSeq" id="XP_049315740.1">
    <property type="nucleotide sequence ID" value="XM_049459783.1"/>
</dbReference>
<proteinExistence type="predicted"/>
<reference evidence="3" key="1">
    <citation type="submission" date="2025-08" db="UniProtKB">
        <authorList>
            <consortium name="RefSeq"/>
        </authorList>
    </citation>
    <scope>IDENTIFICATION</scope>
    <source>
        <tissue evidence="3">Adult</tissue>
    </source>
</reference>
<sequence length="337" mass="38456">MQNEKSLEIEAFLQLKYKLEIIKEEILNIAYAIHWAKANIINSFILSNEEITIVKKVIDNDNIPYVNLDEALEFSEIKIATNGKIIIYIVSLPTVDYQNCKTLDIRAVKNNGRINKINFNTILNCEKGIYGIENYCKKYNSLQICLSNNVIDLSNDTCINNLLKSRLPNCTEVNNQHIPTIEEMGPGIIFLNKYNGEISINNKPTFLNGTFIILYTNVTIVINGKKFYNEERTASKPLPAILQPSSALHNIEEFLSLEMLKQLNFNNTKEVSLLEAANRVKHRTSTTLIIFLIFIALIFGKKLLIKQKEDERNKLSQPAIEGLNQIFNTPKDSNEDV</sequence>
<keyword evidence="2" id="KW-1185">Reference proteome</keyword>
<evidence type="ECO:0000313" key="3">
    <source>
        <dbReference type="RefSeq" id="XP_049315740.1"/>
    </source>
</evidence>
<name>A0ABM3K2N5_BACDO</name>
<feature type="transmembrane region" description="Helical" evidence="1">
    <location>
        <begin position="288"/>
        <end position="305"/>
    </location>
</feature>
<dbReference type="Proteomes" id="UP001652620">
    <property type="component" value="Chromosome 6"/>
</dbReference>